<dbReference type="SMART" id="SM00181">
    <property type="entry name" value="EGF"/>
    <property type="match status" value="2"/>
</dbReference>
<dbReference type="GO" id="GO:0016020">
    <property type="term" value="C:membrane"/>
    <property type="evidence" value="ECO:0007669"/>
    <property type="project" value="UniProtKB-SubCell"/>
</dbReference>
<dbReference type="PROSITE" id="PS50011">
    <property type="entry name" value="PROTEIN_KINASE_DOM"/>
    <property type="match status" value="1"/>
</dbReference>
<evidence type="ECO:0000256" key="4">
    <source>
        <dbReference type="ARBA" id="ARBA00022729"/>
    </source>
</evidence>
<dbReference type="GO" id="GO:0005524">
    <property type="term" value="F:ATP binding"/>
    <property type="evidence" value="ECO:0007669"/>
    <property type="project" value="UniProtKB-KW"/>
</dbReference>
<evidence type="ECO:0000256" key="7">
    <source>
        <dbReference type="ARBA" id="ARBA00023157"/>
    </source>
</evidence>
<protein>
    <recommendedName>
        <fullName evidence="16">Protein kinase domain-containing protein</fullName>
    </recommendedName>
</protein>
<dbReference type="FunFam" id="1.10.510.10:FF:000473">
    <property type="entry name" value="Putative wall-associated kinase"/>
    <property type="match status" value="1"/>
</dbReference>
<dbReference type="CDD" id="cd00054">
    <property type="entry name" value="EGF_CA"/>
    <property type="match status" value="1"/>
</dbReference>
<keyword evidence="3" id="KW-0808">Transferase</keyword>
<dbReference type="SUPFAM" id="SSF56112">
    <property type="entry name" value="Protein kinase-like (PK-like)"/>
    <property type="match status" value="1"/>
</dbReference>
<dbReference type="Pfam" id="PF00069">
    <property type="entry name" value="Pkinase"/>
    <property type="match status" value="1"/>
</dbReference>
<feature type="domain" description="Protein kinase" evidence="12">
    <location>
        <begin position="430"/>
        <end position="702"/>
    </location>
</feature>
<evidence type="ECO:0000259" key="13">
    <source>
        <dbReference type="PROSITE" id="PS50026"/>
    </source>
</evidence>
<evidence type="ECO:0008006" key="16">
    <source>
        <dbReference type="Google" id="ProtNLM"/>
    </source>
</evidence>
<dbReference type="SMART" id="SM00179">
    <property type="entry name" value="EGF_CA"/>
    <property type="match status" value="1"/>
</dbReference>
<dbReference type="FunFam" id="2.10.25.10:FF:000355">
    <property type="entry name" value="Wall-associated receptor kinase 3"/>
    <property type="match status" value="1"/>
</dbReference>
<proteinExistence type="predicted"/>
<keyword evidence="9" id="KW-0245">EGF-like domain</keyword>
<dbReference type="Pfam" id="PF13947">
    <property type="entry name" value="GUB_WAK_bind"/>
    <property type="match status" value="1"/>
</dbReference>
<organism evidence="14 15">
    <name type="scientific">Urochloa decumbens</name>
    <dbReference type="NCBI Taxonomy" id="240449"/>
    <lineage>
        <taxon>Eukaryota</taxon>
        <taxon>Viridiplantae</taxon>
        <taxon>Streptophyta</taxon>
        <taxon>Embryophyta</taxon>
        <taxon>Tracheophyta</taxon>
        <taxon>Spermatophyta</taxon>
        <taxon>Magnoliopsida</taxon>
        <taxon>Liliopsida</taxon>
        <taxon>Poales</taxon>
        <taxon>Poaceae</taxon>
        <taxon>PACMAD clade</taxon>
        <taxon>Panicoideae</taxon>
        <taxon>Panicodae</taxon>
        <taxon>Paniceae</taxon>
        <taxon>Melinidinae</taxon>
        <taxon>Urochloa</taxon>
    </lineage>
</organism>
<comment type="caution">
    <text evidence="9">Lacks conserved residue(s) required for the propagation of feature annotation.</text>
</comment>
<evidence type="ECO:0000256" key="6">
    <source>
        <dbReference type="ARBA" id="ARBA00022840"/>
    </source>
</evidence>
<dbReference type="GO" id="GO:0004674">
    <property type="term" value="F:protein serine/threonine kinase activity"/>
    <property type="evidence" value="ECO:0007669"/>
    <property type="project" value="UniProtKB-KW"/>
</dbReference>
<feature type="chain" id="PRO_5044778104" description="Protein kinase domain-containing protein" evidence="11">
    <location>
        <begin position="27"/>
        <end position="751"/>
    </location>
</feature>
<evidence type="ECO:0000313" key="14">
    <source>
        <dbReference type="EMBL" id="CAL5032720.1"/>
    </source>
</evidence>
<evidence type="ECO:0000256" key="2">
    <source>
        <dbReference type="ARBA" id="ARBA00022527"/>
    </source>
</evidence>
<dbReference type="InterPro" id="IPR000742">
    <property type="entry name" value="EGF"/>
</dbReference>
<dbReference type="Gene3D" id="1.10.510.10">
    <property type="entry name" value="Transferase(Phosphotransferase) domain 1"/>
    <property type="match status" value="1"/>
</dbReference>
<evidence type="ECO:0000256" key="8">
    <source>
        <dbReference type="ARBA" id="ARBA00023180"/>
    </source>
</evidence>
<dbReference type="Gene3D" id="2.10.25.10">
    <property type="entry name" value="Laminin"/>
    <property type="match status" value="1"/>
</dbReference>
<evidence type="ECO:0000256" key="3">
    <source>
        <dbReference type="ARBA" id="ARBA00022679"/>
    </source>
</evidence>
<evidence type="ECO:0000256" key="9">
    <source>
        <dbReference type="PROSITE-ProRule" id="PRU00076"/>
    </source>
</evidence>
<dbReference type="InterPro" id="IPR025287">
    <property type="entry name" value="WAK_GUB"/>
</dbReference>
<evidence type="ECO:0000256" key="5">
    <source>
        <dbReference type="ARBA" id="ARBA00022741"/>
    </source>
</evidence>
<dbReference type="PROSITE" id="PS01187">
    <property type="entry name" value="EGF_CA"/>
    <property type="match status" value="1"/>
</dbReference>
<keyword evidence="2" id="KW-0418">Kinase</keyword>
<dbReference type="SUPFAM" id="SSF57196">
    <property type="entry name" value="EGF/Laminin"/>
    <property type="match status" value="1"/>
</dbReference>
<dbReference type="Gene3D" id="3.30.200.20">
    <property type="entry name" value="Phosphorylase Kinase, domain 1"/>
    <property type="match status" value="1"/>
</dbReference>
<dbReference type="FunFam" id="2.10.25.10:FF:000628">
    <property type="entry name" value="Wall-associated receptor kinase 2"/>
    <property type="match status" value="1"/>
</dbReference>
<sequence length="751" mass="83111">MSSFVRVAPAQWLVVALATILPAIQALPPPSSNCQRFCGNIGIPYPFGIGQGSPDHCALPGFYLSCNDTGNGVMRPFHTNVEVQSISLLQGRARMLNHISTACYNSTTQLMDYSDWHLRFHNTPYRFSDTSNKFTVIGCQSLAYISDNGNMGKYMSGCVAMCEISGDENLSSGTCSGIGCCQTAIPKGMQYYRVRFAENFNTTQIYNYSRCSYAVLMDSSDFNFQESYVTSMEFNNTNNGRAPLVIDWAIGNETCEVASKNQTAFACVSSNSECIDSTNGPGYICNCSKGFEGNPYLHDPDLGCKDIDECKDKQNYPCYGTCHNTPGGYDCFCPSGTRGDANNGPCVRVVTTKVWIAIGICTALFFGLIIFLAVEWIRHKQMIIKQDLISKRDAYFRQHGGQLLIDMMKIENISFKLYTREEIELATNNFDDQGIIGEGGQGTVFKGHNIDSVNNPVAIKRCKKLNQDRILEFGQELLILSRVTHKNIVKLLGCSLHFEAPVLVYEFVPNNTLHYLIHVQDKASIRTLGIRMRIAAEAAEALAYLHTLNRPIFHGDVKSANILLDHNLAAKVSDFGCSMIMSAEENLQAVKGTMGYLDPEYLLNFELTDKSDVYSFGVVLLELLTRRTALSKQKECLVSVFKVATKEGKLLDLVDREIVEQDNMVACQVAGLADKCLAMTGSSRPTMSQVAEELRRLVHPMLHGTGEVHAGSSLAVQAWSSTNAAYDYTSEATTDYYSQTKKAPMSIEFAR</sequence>
<gene>
    <name evidence="14" type="ORF">URODEC1_LOCUS82402</name>
</gene>
<evidence type="ECO:0000256" key="10">
    <source>
        <dbReference type="SAM" id="Phobius"/>
    </source>
</evidence>
<keyword evidence="4 11" id="KW-0732">Signal</keyword>
<dbReference type="EMBL" id="OZ075141">
    <property type="protein sequence ID" value="CAL5032720.1"/>
    <property type="molecule type" value="Genomic_DNA"/>
</dbReference>
<keyword evidence="7" id="KW-1015">Disulfide bond</keyword>
<reference evidence="14" key="1">
    <citation type="submission" date="2024-10" db="EMBL/GenBank/DDBJ databases">
        <authorList>
            <person name="Ryan C."/>
        </authorList>
    </citation>
    <scope>NUCLEOTIDE SEQUENCE [LARGE SCALE GENOMIC DNA]</scope>
</reference>
<dbReference type="InterPro" id="IPR008271">
    <property type="entry name" value="Ser/Thr_kinase_AS"/>
</dbReference>
<keyword evidence="5" id="KW-0547">Nucleotide-binding</keyword>
<keyword evidence="2" id="KW-0723">Serine/threonine-protein kinase</keyword>
<evidence type="ECO:0000256" key="11">
    <source>
        <dbReference type="SAM" id="SignalP"/>
    </source>
</evidence>
<dbReference type="PANTHER" id="PTHR27005">
    <property type="entry name" value="WALL-ASSOCIATED RECEPTOR KINASE-LIKE 21"/>
    <property type="match status" value="1"/>
</dbReference>
<dbReference type="Proteomes" id="UP001497457">
    <property type="component" value="Chromosome 31b"/>
</dbReference>
<feature type="signal peptide" evidence="11">
    <location>
        <begin position="1"/>
        <end position="26"/>
    </location>
</feature>
<keyword evidence="10" id="KW-0472">Membrane</keyword>
<dbReference type="InterPro" id="IPR011009">
    <property type="entry name" value="Kinase-like_dom_sf"/>
</dbReference>
<feature type="domain" description="EGF-like" evidence="13">
    <location>
        <begin position="306"/>
        <end position="343"/>
    </location>
</feature>
<dbReference type="InterPro" id="IPR000152">
    <property type="entry name" value="EGF-type_Asp/Asn_hydroxyl_site"/>
</dbReference>
<keyword evidence="10" id="KW-0812">Transmembrane</keyword>
<evidence type="ECO:0000256" key="1">
    <source>
        <dbReference type="ARBA" id="ARBA00004479"/>
    </source>
</evidence>
<dbReference type="SMART" id="SM00220">
    <property type="entry name" value="S_TKc"/>
    <property type="match status" value="1"/>
</dbReference>
<evidence type="ECO:0000313" key="15">
    <source>
        <dbReference type="Proteomes" id="UP001497457"/>
    </source>
</evidence>
<keyword evidence="15" id="KW-1185">Reference proteome</keyword>
<dbReference type="InterPro" id="IPR000719">
    <property type="entry name" value="Prot_kinase_dom"/>
</dbReference>
<comment type="subcellular location">
    <subcellularLocation>
        <location evidence="1">Membrane</location>
        <topology evidence="1">Single-pass type I membrane protein</topology>
    </subcellularLocation>
</comment>
<dbReference type="AlphaFoldDB" id="A0ABC9D7W5"/>
<accession>A0ABC9D7W5</accession>
<dbReference type="InterPro" id="IPR045274">
    <property type="entry name" value="WAK-like"/>
</dbReference>
<keyword evidence="8" id="KW-0325">Glycoprotein</keyword>
<evidence type="ECO:0000259" key="12">
    <source>
        <dbReference type="PROSITE" id="PS50011"/>
    </source>
</evidence>
<keyword evidence="10" id="KW-1133">Transmembrane helix</keyword>
<name>A0ABC9D7W5_9POAL</name>
<dbReference type="PROSITE" id="PS00010">
    <property type="entry name" value="ASX_HYDROXYL"/>
    <property type="match status" value="1"/>
</dbReference>
<dbReference type="InterPro" id="IPR001881">
    <property type="entry name" value="EGF-like_Ca-bd_dom"/>
</dbReference>
<dbReference type="PROSITE" id="PS00108">
    <property type="entry name" value="PROTEIN_KINASE_ST"/>
    <property type="match status" value="1"/>
</dbReference>
<dbReference type="PROSITE" id="PS50026">
    <property type="entry name" value="EGF_3"/>
    <property type="match status" value="1"/>
</dbReference>
<dbReference type="InterPro" id="IPR018097">
    <property type="entry name" value="EGF_Ca-bd_CS"/>
</dbReference>
<keyword evidence="6" id="KW-0067">ATP-binding</keyword>
<dbReference type="PANTHER" id="PTHR27005:SF288">
    <property type="entry name" value="OS04G0275100 PROTEIN"/>
    <property type="match status" value="1"/>
</dbReference>
<feature type="transmembrane region" description="Helical" evidence="10">
    <location>
        <begin position="354"/>
        <end position="377"/>
    </location>
</feature>